<comment type="caution">
    <text evidence="9">The sequence shown here is derived from an EMBL/GenBank/DDBJ whole genome shotgun (WGS) entry which is preliminary data.</text>
</comment>
<dbReference type="InterPro" id="IPR036046">
    <property type="entry name" value="Acylphosphatase-like_dom_sf"/>
</dbReference>
<dbReference type="InterPro" id="IPR020456">
    <property type="entry name" value="Acylphosphatase"/>
</dbReference>
<dbReference type="PANTHER" id="PTHR47268">
    <property type="entry name" value="ACYLPHOSPHATASE"/>
    <property type="match status" value="1"/>
</dbReference>
<evidence type="ECO:0000313" key="9">
    <source>
        <dbReference type="EMBL" id="MFB9134205.1"/>
    </source>
</evidence>
<dbReference type="NCBIfam" id="NF011000">
    <property type="entry name" value="PRK14426.1"/>
    <property type="match status" value="1"/>
</dbReference>
<gene>
    <name evidence="9" type="primary">yccX</name>
    <name evidence="9" type="ORF">ACFFUV_04380</name>
</gene>
<accession>A0ABV5HJ00</accession>
<dbReference type="PROSITE" id="PS51160">
    <property type="entry name" value="ACYLPHOSPHATASE_3"/>
    <property type="match status" value="1"/>
</dbReference>
<sequence>MDLKSEKFLVKGMVQGVGFRYQTCHQGLKFGLTGYARNLNNGDVEVVVSGDKPDVEKFAEWLKEGPRTAWVEQVSRESLEPTSFQGFEIR</sequence>
<dbReference type="SUPFAM" id="SSF54975">
    <property type="entry name" value="Acylphosphatase/BLUF domain-like"/>
    <property type="match status" value="1"/>
</dbReference>
<comment type="catalytic activity">
    <reaction evidence="4 5 6">
        <text>an acyl phosphate + H2O = a carboxylate + phosphate + H(+)</text>
        <dbReference type="Rhea" id="RHEA:14965"/>
        <dbReference type="ChEBI" id="CHEBI:15377"/>
        <dbReference type="ChEBI" id="CHEBI:15378"/>
        <dbReference type="ChEBI" id="CHEBI:29067"/>
        <dbReference type="ChEBI" id="CHEBI:43474"/>
        <dbReference type="ChEBI" id="CHEBI:59918"/>
        <dbReference type="EC" id="3.6.1.7"/>
    </reaction>
</comment>
<dbReference type="InterPro" id="IPR001792">
    <property type="entry name" value="Acylphosphatase-like_dom"/>
</dbReference>
<comment type="similarity">
    <text evidence="1 7">Belongs to the acylphosphatase family.</text>
</comment>
<dbReference type="EMBL" id="JBHMEP010000001">
    <property type="protein sequence ID" value="MFB9134205.1"/>
    <property type="molecule type" value="Genomic_DNA"/>
</dbReference>
<evidence type="ECO:0000256" key="5">
    <source>
        <dbReference type="PROSITE-ProRule" id="PRU00520"/>
    </source>
</evidence>
<dbReference type="PROSITE" id="PS00151">
    <property type="entry name" value="ACYLPHOSPHATASE_2"/>
    <property type="match status" value="1"/>
</dbReference>
<evidence type="ECO:0000259" key="8">
    <source>
        <dbReference type="PROSITE" id="PS51160"/>
    </source>
</evidence>
<evidence type="ECO:0000256" key="4">
    <source>
        <dbReference type="ARBA" id="ARBA00047645"/>
    </source>
</evidence>
<dbReference type="Proteomes" id="UP001589645">
    <property type="component" value="Unassembled WGS sequence"/>
</dbReference>
<keyword evidence="5 6" id="KW-0378">Hydrolase</keyword>
<dbReference type="InterPro" id="IPR017968">
    <property type="entry name" value="Acylphosphatase_CS"/>
</dbReference>
<dbReference type="PANTHER" id="PTHR47268:SF4">
    <property type="entry name" value="ACYLPHOSPHATASE"/>
    <property type="match status" value="1"/>
</dbReference>
<reference evidence="9 10" key="1">
    <citation type="submission" date="2024-09" db="EMBL/GenBank/DDBJ databases">
        <authorList>
            <person name="Sun Q."/>
            <person name="Mori K."/>
        </authorList>
    </citation>
    <scope>NUCLEOTIDE SEQUENCE [LARGE SCALE GENOMIC DNA]</scope>
    <source>
        <strain evidence="9 10">CECT 8064</strain>
    </source>
</reference>
<evidence type="ECO:0000256" key="3">
    <source>
        <dbReference type="ARBA" id="ARBA00015991"/>
    </source>
</evidence>
<protein>
    <recommendedName>
        <fullName evidence="3 5">Acylphosphatase</fullName>
        <ecNumber evidence="2 5">3.6.1.7</ecNumber>
    </recommendedName>
</protein>
<evidence type="ECO:0000313" key="10">
    <source>
        <dbReference type="Proteomes" id="UP001589645"/>
    </source>
</evidence>
<dbReference type="PROSITE" id="PS00150">
    <property type="entry name" value="ACYLPHOSPHATASE_1"/>
    <property type="match status" value="1"/>
</dbReference>
<feature type="active site" evidence="5">
    <location>
        <position position="38"/>
    </location>
</feature>
<feature type="active site" evidence="5">
    <location>
        <position position="20"/>
    </location>
</feature>
<organism evidence="9 10">
    <name type="scientific">Vibrio olivae</name>
    <dbReference type="NCBI Taxonomy" id="1243002"/>
    <lineage>
        <taxon>Bacteria</taxon>
        <taxon>Pseudomonadati</taxon>
        <taxon>Pseudomonadota</taxon>
        <taxon>Gammaproteobacteria</taxon>
        <taxon>Vibrionales</taxon>
        <taxon>Vibrionaceae</taxon>
        <taxon>Vibrio</taxon>
    </lineage>
</organism>
<evidence type="ECO:0000256" key="7">
    <source>
        <dbReference type="RuleBase" id="RU004168"/>
    </source>
</evidence>
<name>A0ABV5HJ00_9VIBR</name>
<dbReference type="Pfam" id="PF00708">
    <property type="entry name" value="Acylphosphatase"/>
    <property type="match status" value="1"/>
</dbReference>
<dbReference type="GO" id="GO:0003998">
    <property type="term" value="F:acylphosphatase activity"/>
    <property type="evidence" value="ECO:0007669"/>
    <property type="project" value="UniProtKB-EC"/>
</dbReference>
<dbReference type="Gene3D" id="3.30.70.100">
    <property type="match status" value="1"/>
</dbReference>
<dbReference type="EC" id="3.6.1.7" evidence="2 5"/>
<evidence type="ECO:0000256" key="6">
    <source>
        <dbReference type="RuleBase" id="RU000553"/>
    </source>
</evidence>
<evidence type="ECO:0000256" key="1">
    <source>
        <dbReference type="ARBA" id="ARBA00005614"/>
    </source>
</evidence>
<keyword evidence="10" id="KW-1185">Reference proteome</keyword>
<evidence type="ECO:0000256" key="2">
    <source>
        <dbReference type="ARBA" id="ARBA00012150"/>
    </source>
</evidence>
<feature type="domain" description="Acylphosphatase-like" evidence="8">
    <location>
        <begin position="5"/>
        <end position="90"/>
    </location>
</feature>
<proteinExistence type="inferred from homology"/>
<dbReference type="RefSeq" id="WP_390189997.1">
    <property type="nucleotide sequence ID" value="NZ_JBHMEP010000001.1"/>
</dbReference>